<keyword evidence="3" id="KW-1185">Reference proteome</keyword>
<dbReference type="InterPro" id="IPR045745">
    <property type="entry name" value="HTH_58_Actinobacteria-type"/>
</dbReference>
<feature type="domain" description="Helix-turn-helix" evidence="1">
    <location>
        <begin position="6"/>
        <end position="66"/>
    </location>
</feature>
<evidence type="ECO:0000313" key="3">
    <source>
        <dbReference type="Proteomes" id="UP001592528"/>
    </source>
</evidence>
<dbReference type="EMBL" id="JBHEZZ010000023">
    <property type="protein sequence ID" value="MFC1405688.1"/>
    <property type="molecule type" value="Genomic_DNA"/>
</dbReference>
<proteinExistence type="predicted"/>
<comment type="caution">
    <text evidence="2">The sequence shown here is derived from an EMBL/GenBank/DDBJ whole genome shotgun (WGS) entry which is preliminary data.</text>
</comment>
<dbReference type="RefSeq" id="WP_030266784.1">
    <property type="nucleotide sequence ID" value="NZ_JBHEZZ010000023.1"/>
</dbReference>
<protein>
    <submittedName>
        <fullName evidence="2">Helix-turn-helix domain-containing protein</fullName>
    </submittedName>
</protein>
<dbReference type="Pfam" id="PF19575">
    <property type="entry name" value="HTH_58"/>
    <property type="match status" value="1"/>
</dbReference>
<accession>A0ABV6UW91</accession>
<gene>
    <name evidence="2" type="ORF">ACEZDJ_30805</name>
</gene>
<dbReference type="Proteomes" id="UP001592528">
    <property type="component" value="Unassembled WGS sequence"/>
</dbReference>
<reference evidence="2 3" key="1">
    <citation type="submission" date="2024-09" db="EMBL/GenBank/DDBJ databases">
        <authorList>
            <person name="Lee S.D."/>
        </authorList>
    </citation>
    <scope>NUCLEOTIDE SEQUENCE [LARGE SCALE GENOMIC DNA]</scope>
    <source>
        <strain evidence="2 3">N1-5</strain>
    </source>
</reference>
<evidence type="ECO:0000313" key="2">
    <source>
        <dbReference type="EMBL" id="MFC1405688.1"/>
    </source>
</evidence>
<evidence type="ECO:0000259" key="1">
    <source>
        <dbReference type="Pfam" id="PF19575"/>
    </source>
</evidence>
<name>A0ABV6UW91_9ACTN</name>
<organism evidence="2 3">
    <name type="scientific">Streptacidiphilus cavernicola</name>
    <dbReference type="NCBI Taxonomy" id="3342716"/>
    <lineage>
        <taxon>Bacteria</taxon>
        <taxon>Bacillati</taxon>
        <taxon>Actinomycetota</taxon>
        <taxon>Actinomycetes</taxon>
        <taxon>Kitasatosporales</taxon>
        <taxon>Streptomycetaceae</taxon>
        <taxon>Streptacidiphilus</taxon>
    </lineage>
</organism>
<sequence>MDAPTAKATRITGVARVKLRGQLKTAYEDGASIRQLAAGIQKSYGSTHSLLAEAGVDFRNRGGQPRSRG</sequence>